<dbReference type="HOGENOM" id="CLU_049839_0_1_1"/>
<evidence type="ECO:0000256" key="9">
    <source>
        <dbReference type="SAM" id="Phobius"/>
    </source>
</evidence>
<feature type="binding site" evidence="6">
    <location>
        <position position="50"/>
    </location>
    <ligand>
        <name>Ca(2+)</name>
        <dbReference type="ChEBI" id="CHEBI:29108"/>
        <label>1</label>
        <note>catalytic</note>
    </ligand>
</feature>
<evidence type="ECO:0000256" key="6">
    <source>
        <dbReference type="PIRSR" id="PIRSR602640-2"/>
    </source>
</evidence>
<protein>
    <recommendedName>
        <fullName evidence="8">Paraoxonase</fullName>
        <ecNumber evidence="8">3.1.1.2</ecNumber>
    </recommendedName>
</protein>
<keyword evidence="11" id="KW-1185">Reference proteome</keyword>
<dbReference type="SUPFAM" id="SSF63829">
    <property type="entry name" value="Calcium-dependent phosphotriesterase"/>
    <property type="match status" value="1"/>
</dbReference>
<dbReference type="Pfam" id="PF01731">
    <property type="entry name" value="Arylesterase"/>
    <property type="match status" value="1"/>
</dbReference>
<dbReference type="OMA" id="YFADPYF"/>
<comment type="catalytic activity">
    <reaction evidence="8">
        <text>a phenyl acetate + H2O = a phenol + acetate + H(+)</text>
        <dbReference type="Rhea" id="RHEA:17309"/>
        <dbReference type="ChEBI" id="CHEBI:15377"/>
        <dbReference type="ChEBI" id="CHEBI:15378"/>
        <dbReference type="ChEBI" id="CHEBI:30089"/>
        <dbReference type="ChEBI" id="CHEBI:33853"/>
        <dbReference type="ChEBI" id="CHEBI:140310"/>
        <dbReference type="EC" id="3.1.1.2"/>
    </reaction>
</comment>
<name>V4AID6_LOTGI</name>
<evidence type="ECO:0000313" key="10">
    <source>
        <dbReference type="EMBL" id="ESO96727.1"/>
    </source>
</evidence>
<evidence type="ECO:0000256" key="4">
    <source>
        <dbReference type="ARBA" id="ARBA00023180"/>
    </source>
</evidence>
<evidence type="ECO:0000313" key="11">
    <source>
        <dbReference type="Proteomes" id="UP000030746"/>
    </source>
</evidence>
<feature type="binding site" evidence="6">
    <location>
        <position position="176"/>
    </location>
    <ligand>
        <name>Ca(2+)</name>
        <dbReference type="ChEBI" id="CHEBI:29108"/>
        <label>1</label>
        <note>catalytic</note>
    </ligand>
</feature>
<keyword evidence="9" id="KW-1133">Transmembrane helix</keyword>
<dbReference type="InterPro" id="IPR011042">
    <property type="entry name" value="6-blade_b-propeller_TolB-like"/>
</dbReference>
<keyword evidence="9" id="KW-0812">Transmembrane</keyword>
<feature type="binding site" evidence="6">
    <location>
        <position position="177"/>
    </location>
    <ligand>
        <name>Ca(2+)</name>
        <dbReference type="ChEBI" id="CHEBI:29108"/>
        <label>1</label>
        <note>catalytic</note>
    </ligand>
</feature>
<evidence type="ECO:0000256" key="7">
    <source>
        <dbReference type="PIRSR" id="PIRSR602640-3"/>
    </source>
</evidence>
<keyword evidence="6 8" id="KW-0479">Metal-binding</keyword>
<dbReference type="InterPro" id="IPR051288">
    <property type="entry name" value="Serum_paraoxonase/arylesterase"/>
</dbReference>
<accession>V4AID6</accession>
<feature type="binding site" evidence="6">
    <location>
        <position position="232"/>
    </location>
    <ligand>
        <name>Ca(2+)</name>
        <dbReference type="ChEBI" id="CHEBI:29108"/>
        <label>1</label>
        <note>catalytic</note>
    </ligand>
</feature>
<dbReference type="EMBL" id="KB201392">
    <property type="protein sequence ID" value="ESO96727.1"/>
    <property type="molecule type" value="Genomic_DNA"/>
</dbReference>
<feature type="binding site" evidence="6">
    <location>
        <position position="51"/>
    </location>
    <ligand>
        <name>Ca(2+)</name>
        <dbReference type="ChEBI" id="CHEBI:29108"/>
        <label>1</label>
        <note>catalytic</note>
    </ligand>
</feature>
<dbReference type="PANTHER" id="PTHR11799:SF12">
    <property type="entry name" value="PARAOXONASE-RELATED"/>
    <property type="match status" value="1"/>
</dbReference>
<feature type="transmembrane region" description="Helical" evidence="9">
    <location>
        <begin position="6"/>
        <end position="28"/>
    </location>
</feature>
<comment type="cofactor">
    <cofactor evidence="6 8">
        <name>Ca(2+)</name>
        <dbReference type="ChEBI" id="CHEBI:29108"/>
    </cofactor>
    <text evidence="6 8">Binds 2 calcium ions per subunit.</text>
</comment>
<dbReference type="PANTHER" id="PTHR11799">
    <property type="entry name" value="PARAOXONASE"/>
    <property type="match status" value="1"/>
</dbReference>
<evidence type="ECO:0000256" key="2">
    <source>
        <dbReference type="ARBA" id="ARBA00022801"/>
    </source>
</evidence>
<dbReference type="KEGG" id="lgi:LOTGIDRAFT_174719"/>
<proteinExistence type="inferred from homology"/>
<dbReference type="Gene3D" id="2.120.10.30">
    <property type="entry name" value="TolB, C-terminal domain"/>
    <property type="match status" value="1"/>
</dbReference>
<evidence type="ECO:0000256" key="3">
    <source>
        <dbReference type="ARBA" id="ARBA00023157"/>
    </source>
</evidence>
<dbReference type="Proteomes" id="UP000030746">
    <property type="component" value="Unassembled WGS sequence"/>
</dbReference>
<dbReference type="InterPro" id="IPR002640">
    <property type="entry name" value="Arylesterase"/>
</dbReference>
<feature type="binding site" evidence="6">
    <location>
        <position position="122"/>
    </location>
    <ligand>
        <name>Ca(2+)</name>
        <dbReference type="ChEBI" id="CHEBI:29108"/>
        <label>1</label>
        <note>catalytic</note>
    </ligand>
</feature>
<feature type="binding site" evidence="6">
    <location>
        <position position="278"/>
    </location>
    <ligand>
        <name>Ca(2+)</name>
        <dbReference type="ChEBI" id="CHEBI:29108"/>
        <label>1</label>
        <note>catalytic</note>
    </ligand>
</feature>
<evidence type="ECO:0000256" key="1">
    <source>
        <dbReference type="ARBA" id="ARBA00008595"/>
    </source>
</evidence>
<keyword evidence="6 8" id="KW-0106">Calcium</keyword>
<sequence>MIIKIAIITVLAVILHPIIIFIWKLGLYTQFNKHYPGRCERVKGIGVGSEDFHVFRDGLTFITSGFRLREHDHEAMLKFVETNNVTGNIYLYDFNKQNGQAQKLSIEESDDFKLASFAPHGISGWDDETTGKRYLFVVNHDLSAGETIDKFLYLTDKQSLKHIYRYQDNTTMLKLNDVQATGVNTFYFTNFAPGPNKLLALMQYLGQFRWTTVVYYDGAVFRDVLTKMPISNGIYMSHDQSHVYIASNLDSSIMNYKREKNNELTLQQVYELNAIPDNILIDHSTGDLYVGTHPIGYRILNHLTYPSERAPSMVLQLKTKDHIITDTIELFYDHGDLITGSSVAYVYKNKLLVGSIMDTLVHCDINGPQ</sequence>
<feature type="active site" description="Proton acceptor" evidence="5">
    <location>
        <position position="120"/>
    </location>
</feature>
<evidence type="ECO:0000256" key="5">
    <source>
        <dbReference type="PIRSR" id="PIRSR602640-1"/>
    </source>
</evidence>
<dbReference type="EC" id="3.1.1.2" evidence="8"/>
<comment type="similarity">
    <text evidence="1 8">Belongs to the paraoxonase family.</text>
</comment>
<dbReference type="AlphaFoldDB" id="V4AID6"/>
<dbReference type="GO" id="GO:0046872">
    <property type="term" value="F:metal ion binding"/>
    <property type="evidence" value="ECO:0007669"/>
    <property type="project" value="UniProtKB-KW"/>
</dbReference>
<dbReference type="RefSeq" id="XP_009052587.1">
    <property type="nucleotide sequence ID" value="XM_009054339.1"/>
</dbReference>
<dbReference type="GO" id="GO:0004064">
    <property type="term" value="F:arylesterase activity"/>
    <property type="evidence" value="ECO:0007669"/>
    <property type="project" value="UniProtKB-UniRule"/>
</dbReference>
<keyword evidence="2 8" id="KW-0378">Hydrolase</keyword>
<gene>
    <name evidence="10" type="ORF">LOTGIDRAFT_174719</name>
</gene>
<feature type="binding site" evidence="6">
    <location>
        <position position="277"/>
    </location>
    <ligand>
        <name>Ca(2+)</name>
        <dbReference type="ChEBI" id="CHEBI:29108"/>
        <label>1</label>
        <note>catalytic</note>
    </ligand>
</feature>
<organism evidence="10 11">
    <name type="scientific">Lottia gigantea</name>
    <name type="common">Giant owl limpet</name>
    <dbReference type="NCBI Taxonomy" id="225164"/>
    <lineage>
        <taxon>Eukaryota</taxon>
        <taxon>Metazoa</taxon>
        <taxon>Spiralia</taxon>
        <taxon>Lophotrochozoa</taxon>
        <taxon>Mollusca</taxon>
        <taxon>Gastropoda</taxon>
        <taxon>Patellogastropoda</taxon>
        <taxon>Lottioidea</taxon>
        <taxon>Lottiidae</taxon>
        <taxon>Lottia</taxon>
    </lineage>
</organism>
<evidence type="ECO:0000256" key="8">
    <source>
        <dbReference type="RuleBase" id="RU368025"/>
    </source>
</evidence>
<dbReference type="GeneID" id="20242864"/>
<dbReference type="OrthoDB" id="423498at2759"/>
<keyword evidence="3 7" id="KW-1015">Disulfide bond</keyword>
<feature type="disulfide bond" description="In form B" evidence="7">
    <location>
        <begin position="39"/>
        <end position="363"/>
    </location>
</feature>
<dbReference type="PRINTS" id="PR01785">
    <property type="entry name" value="PARAOXONASE"/>
</dbReference>
<keyword evidence="4 8" id="KW-0325">Glycoprotein</keyword>
<keyword evidence="9" id="KW-0472">Membrane</keyword>
<reference evidence="10 11" key="1">
    <citation type="journal article" date="2013" name="Nature">
        <title>Insights into bilaterian evolution from three spiralian genomes.</title>
        <authorList>
            <person name="Simakov O."/>
            <person name="Marletaz F."/>
            <person name="Cho S.J."/>
            <person name="Edsinger-Gonzales E."/>
            <person name="Havlak P."/>
            <person name="Hellsten U."/>
            <person name="Kuo D.H."/>
            <person name="Larsson T."/>
            <person name="Lv J."/>
            <person name="Arendt D."/>
            <person name="Savage R."/>
            <person name="Osoegawa K."/>
            <person name="de Jong P."/>
            <person name="Grimwood J."/>
            <person name="Chapman J.A."/>
            <person name="Shapiro H."/>
            <person name="Aerts A."/>
            <person name="Otillar R.P."/>
            <person name="Terry A.Y."/>
            <person name="Boore J.L."/>
            <person name="Grigoriev I.V."/>
            <person name="Lindberg D.R."/>
            <person name="Seaver E.C."/>
            <person name="Weisblat D.A."/>
            <person name="Putnam N.H."/>
            <person name="Rokhsar D.S."/>
        </authorList>
    </citation>
    <scope>NUCLEOTIDE SEQUENCE [LARGE SCALE GENOMIC DNA]</scope>
</reference>
<dbReference type="CTD" id="20242864"/>